<sequence>MNSRMEKKKVKYLEWWDNIGIKLKKALLLLFLITFTIQSIMALNINLLPLNTTLRLEGEAIIESYHYEDRGTIRIIAENLKDISQVKAYINGELVNNSNSNSIDLVVRNNDVIEIDGTQLAENINIIIEDTSENVVSPKKSMRYNIKSNIVIIGRVKLK</sequence>
<dbReference type="AlphaFoldDB" id="A0A1M6F870"/>
<proteinExistence type="predicted"/>
<dbReference type="RefSeq" id="WP_073025938.1">
    <property type="nucleotide sequence ID" value="NZ_FQZS01000011.1"/>
</dbReference>
<dbReference type="STRING" id="1122184.SAMN02745176_01867"/>
<dbReference type="Proteomes" id="UP000184442">
    <property type="component" value="Unassembled WGS sequence"/>
</dbReference>
<accession>A0A1M6F870</accession>
<name>A0A1M6F870_9FIRM</name>
<gene>
    <name evidence="1" type="ORF">SAMN02745176_01867</name>
</gene>
<evidence type="ECO:0000313" key="1">
    <source>
        <dbReference type="EMBL" id="SHI93841.1"/>
    </source>
</evidence>
<dbReference type="EMBL" id="FQZS01000011">
    <property type="protein sequence ID" value="SHI93841.1"/>
    <property type="molecule type" value="Genomic_DNA"/>
</dbReference>
<evidence type="ECO:0000313" key="2">
    <source>
        <dbReference type="Proteomes" id="UP000184442"/>
    </source>
</evidence>
<organism evidence="1 2">
    <name type="scientific">Lutispora thermophila DSM 19022</name>
    <dbReference type="NCBI Taxonomy" id="1122184"/>
    <lineage>
        <taxon>Bacteria</taxon>
        <taxon>Bacillati</taxon>
        <taxon>Bacillota</taxon>
        <taxon>Clostridia</taxon>
        <taxon>Lutisporales</taxon>
        <taxon>Lutisporaceae</taxon>
        <taxon>Lutispora</taxon>
    </lineage>
</organism>
<reference evidence="1 2" key="1">
    <citation type="submission" date="2016-11" db="EMBL/GenBank/DDBJ databases">
        <authorList>
            <person name="Jaros S."/>
            <person name="Januszkiewicz K."/>
            <person name="Wedrychowicz H."/>
        </authorList>
    </citation>
    <scope>NUCLEOTIDE SEQUENCE [LARGE SCALE GENOMIC DNA]</scope>
    <source>
        <strain evidence="1 2">DSM 19022</strain>
    </source>
</reference>
<keyword evidence="2" id="KW-1185">Reference proteome</keyword>
<protein>
    <submittedName>
        <fullName evidence="1">Uncharacterized protein</fullName>
    </submittedName>
</protein>